<feature type="region of interest" description="Disordered" evidence="1">
    <location>
        <begin position="60"/>
        <end position="93"/>
    </location>
</feature>
<organism evidence="2 3">
    <name type="scientific">Natrinema pellirubrum (strain DSM 15624 / CIP 106293 / JCM 10476 / NCIMB 786 / 157)</name>
    <dbReference type="NCBI Taxonomy" id="797303"/>
    <lineage>
        <taxon>Archaea</taxon>
        <taxon>Methanobacteriati</taxon>
        <taxon>Methanobacteriota</taxon>
        <taxon>Stenosarchaea group</taxon>
        <taxon>Halobacteria</taxon>
        <taxon>Halobacteriales</taxon>
        <taxon>Natrialbaceae</taxon>
        <taxon>Natrinema</taxon>
    </lineage>
</organism>
<evidence type="ECO:0000313" key="3">
    <source>
        <dbReference type="Proteomes" id="UP000011593"/>
    </source>
</evidence>
<dbReference type="AlphaFoldDB" id="L9Y9C8"/>
<name>L9Y9C8_NATP1</name>
<keyword evidence="3" id="KW-1185">Reference proteome</keyword>
<sequence length="132" mass="15434">MSPLVLESGMADFDPEQFEDKYANYFPELQQAYKNAFNRMNDSYDSELVHAIDQQVLNESEPFYEGSAEQSSADDSSGQSPREHDGEFRVELPEDPYDRLDGVLVEEERFEQLLEKYVAEIETELRRVFEFE</sequence>
<comment type="caution">
    <text evidence="2">The sequence shown here is derived from an EMBL/GenBank/DDBJ whole genome shotgun (WGS) entry which is preliminary data.</text>
</comment>
<feature type="compositionally biased region" description="Polar residues" evidence="1">
    <location>
        <begin position="68"/>
        <end position="80"/>
    </location>
</feature>
<evidence type="ECO:0000313" key="2">
    <source>
        <dbReference type="EMBL" id="ELY70659.1"/>
    </source>
</evidence>
<dbReference type="EMBL" id="AOIE01000108">
    <property type="protein sequence ID" value="ELY70659.1"/>
    <property type="molecule type" value="Genomic_DNA"/>
</dbReference>
<feature type="compositionally biased region" description="Basic and acidic residues" evidence="1">
    <location>
        <begin position="81"/>
        <end position="93"/>
    </location>
</feature>
<dbReference type="Pfam" id="PF19095">
    <property type="entry name" value="DUF5783"/>
    <property type="match status" value="1"/>
</dbReference>
<evidence type="ECO:0000256" key="1">
    <source>
        <dbReference type="SAM" id="MobiDB-lite"/>
    </source>
</evidence>
<accession>L9Y9C8</accession>
<gene>
    <name evidence="2" type="ORF">C488_18440</name>
</gene>
<dbReference type="Proteomes" id="UP000011593">
    <property type="component" value="Unassembled WGS sequence"/>
</dbReference>
<dbReference type="PATRIC" id="fig|797303.5.peg.3672"/>
<protein>
    <submittedName>
        <fullName evidence="2">Uncharacterized protein</fullName>
    </submittedName>
</protein>
<proteinExistence type="predicted"/>
<dbReference type="InterPro" id="IPR043952">
    <property type="entry name" value="DUF5783"/>
</dbReference>
<reference evidence="2 3" key="1">
    <citation type="journal article" date="2014" name="PLoS Genet.">
        <title>Phylogenetically driven sequencing of extremely halophilic archaea reveals strategies for static and dynamic osmo-response.</title>
        <authorList>
            <person name="Becker E.A."/>
            <person name="Seitzer P.M."/>
            <person name="Tritt A."/>
            <person name="Larsen D."/>
            <person name="Krusor M."/>
            <person name="Yao A.I."/>
            <person name="Wu D."/>
            <person name="Madern D."/>
            <person name="Eisen J.A."/>
            <person name="Darling A.E."/>
            <person name="Facciotti M.T."/>
        </authorList>
    </citation>
    <scope>NUCLEOTIDE SEQUENCE [LARGE SCALE GENOMIC DNA]</scope>
    <source>
        <strain evidence="2 3">DSM 15624</strain>
    </source>
</reference>